<reference evidence="3 4" key="1">
    <citation type="submission" date="2019-12" db="EMBL/GenBank/DDBJ databases">
        <title>Whole genome shotgun sequence of Streptomyces hygroscopicus subsp. glebosus NBRC 13786.</title>
        <authorList>
            <person name="Ichikawa N."/>
            <person name="Kimura A."/>
            <person name="Kitahashi Y."/>
            <person name="Komaki H."/>
            <person name="Tamura T."/>
        </authorList>
    </citation>
    <scope>NUCLEOTIDE SEQUENCE [LARGE SCALE GENOMIC DNA]</scope>
    <source>
        <strain evidence="3 4">NBRC 13786</strain>
    </source>
</reference>
<feature type="region of interest" description="Disordered" evidence="1">
    <location>
        <begin position="124"/>
        <end position="147"/>
    </location>
</feature>
<evidence type="ECO:0000313" key="3">
    <source>
        <dbReference type="EMBL" id="GFE17298.1"/>
    </source>
</evidence>
<sequence length="147" mass="15433">MAMTTTTRPPAVRPEELIGAWELTSYVSVDEGGALGEGPLGPDPRGLLIYSADGRVSVSMMRGDPPPAGRAGPAPRFMGYAGTWQLSGRQIVHDVTVSSHGYLVGSRQTRRLAFDGALLTLSGSADAAGGPPEERVLTWRRATGGRS</sequence>
<feature type="domain" description="Lipocalin-like" evidence="2">
    <location>
        <begin position="18"/>
        <end position="142"/>
    </location>
</feature>
<proteinExistence type="predicted"/>
<name>A0A640T1W1_9ACTN</name>
<dbReference type="AlphaFoldDB" id="A0A640T1W1"/>
<accession>A0A640T1W1</accession>
<organism evidence="3 4">
    <name type="scientific">Streptomyces glebosus</name>
    <dbReference type="NCBI Taxonomy" id="249580"/>
    <lineage>
        <taxon>Bacteria</taxon>
        <taxon>Bacillati</taxon>
        <taxon>Actinomycetota</taxon>
        <taxon>Actinomycetes</taxon>
        <taxon>Kitasatosporales</taxon>
        <taxon>Streptomycetaceae</taxon>
        <taxon>Streptomyces</taxon>
    </lineage>
</organism>
<dbReference type="InterPro" id="IPR024311">
    <property type="entry name" value="Lipocalin-like"/>
</dbReference>
<gene>
    <name evidence="3" type="ORF">Sgleb_53450</name>
</gene>
<comment type="caution">
    <text evidence="3">The sequence shown here is derived from an EMBL/GenBank/DDBJ whole genome shotgun (WGS) entry which is preliminary data.</text>
</comment>
<dbReference type="EMBL" id="BLIO01000001">
    <property type="protein sequence ID" value="GFE17298.1"/>
    <property type="molecule type" value="Genomic_DNA"/>
</dbReference>
<dbReference type="Proteomes" id="UP000430079">
    <property type="component" value="Unassembled WGS sequence"/>
</dbReference>
<keyword evidence="4" id="KW-1185">Reference proteome</keyword>
<evidence type="ECO:0000256" key="1">
    <source>
        <dbReference type="SAM" id="MobiDB-lite"/>
    </source>
</evidence>
<evidence type="ECO:0000259" key="2">
    <source>
        <dbReference type="Pfam" id="PF13924"/>
    </source>
</evidence>
<evidence type="ECO:0000313" key="4">
    <source>
        <dbReference type="Proteomes" id="UP000430079"/>
    </source>
</evidence>
<protein>
    <recommendedName>
        <fullName evidence="2">Lipocalin-like domain-containing protein</fullName>
    </recommendedName>
</protein>
<dbReference type="Pfam" id="PF13924">
    <property type="entry name" value="Lipocalin_5"/>
    <property type="match status" value="1"/>
</dbReference>